<dbReference type="Proteomes" id="UP001148737">
    <property type="component" value="Unassembled WGS sequence"/>
</dbReference>
<gene>
    <name evidence="1" type="ORF">NLG97_g9615</name>
</gene>
<dbReference type="EMBL" id="JANAKD010002053">
    <property type="protein sequence ID" value="KAJ3474999.1"/>
    <property type="molecule type" value="Genomic_DNA"/>
</dbReference>
<organism evidence="1 2">
    <name type="scientific">Lecanicillium saksenae</name>
    <dbReference type="NCBI Taxonomy" id="468837"/>
    <lineage>
        <taxon>Eukaryota</taxon>
        <taxon>Fungi</taxon>
        <taxon>Dikarya</taxon>
        <taxon>Ascomycota</taxon>
        <taxon>Pezizomycotina</taxon>
        <taxon>Sordariomycetes</taxon>
        <taxon>Hypocreomycetidae</taxon>
        <taxon>Hypocreales</taxon>
        <taxon>Cordycipitaceae</taxon>
        <taxon>Lecanicillium</taxon>
    </lineage>
</organism>
<evidence type="ECO:0000313" key="2">
    <source>
        <dbReference type="Proteomes" id="UP001148737"/>
    </source>
</evidence>
<evidence type="ECO:0000313" key="1">
    <source>
        <dbReference type="EMBL" id="KAJ3474999.1"/>
    </source>
</evidence>
<name>A0ACC1QIT6_9HYPO</name>
<protein>
    <submittedName>
        <fullName evidence="1">Uncharacterized protein</fullName>
    </submittedName>
</protein>
<accession>A0ACC1QIT6</accession>
<sequence length="480" mass="51800">MDRANGAGSGAAASRAERFEDEKRRIIESCFSKKDQDGSMIETYITHIRITEYSTHPTSPPPPQARTPESEKPRVIIVAVRQSGRVRMHKSKENANGSFSIGKTWNLDDLSHIESYTGPQVSPNLRDCAGETGFTVTLGKQYYWQAQTDKEKKFFIASLIKIYSKYTGGKVPELSGFDQREQDQVIGAGRRQGGGPPPRPTGTPAPQSTPGQESAPSSVTSTPSGAPRQATPDSSRLQKAPFRPPLNGANSPASSFDSSFSKERTDRPPPPRWAAQNKSQDSFATSMSASARSEDAASQPPRSRNGPNVPNIPGRFGDPRDAPEQPPAPQGSELPPPERRRPPMDPSRPMDRDVVPQPLNSPINKKDPVFPPPRSSDRNSPMKGVPNRAVEGESSPETPKARGMTPPAMARMKSESGSISQSDESVRSPPPVPAEPNEESRPGLGPMIKSKKSKGDIAGVLQTAPWRCGGETANGCAKDN</sequence>
<reference evidence="1" key="1">
    <citation type="submission" date="2022-07" db="EMBL/GenBank/DDBJ databases">
        <title>Genome Sequence of Lecanicillium saksenae.</title>
        <authorList>
            <person name="Buettner E."/>
        </authorList>
    </citation>
    <scope>NUCLEOTIDE SEQUENCE</scope>
    <source>
        <strain evidence="1">VT-O1</strain>
    </source>
</reference>
<proteinExistence type="predicted"/>
<keyword evidence="2" id="KW-1185">Reference proteome</keyword>
<comment type="caution">
    <text evidence="1">The sequence shown here is derived from an EMBL/GenBank/DDBJ whole genome shotgun (WGS) entry which is preliminary data.</text>
</comment>